<dbReference type="RefSeq" id="WP_290247690.1">
    <property type="nucleotide sequence ID" value="NZ_JAUFQT010000001.1"/>
</dbReference>
<dbReference type="SMART" id="SM00388">
    <property type="entry name" value="HisKA"/>
    <property type="match status" value="1"/>
</dbReference>
<feature type="domain" description="HAMP" evidence="16">
    <location>
        <begin position="203"/>
        <end position="255"/>
    </location>
</feature>
<evidence type="ECO:0000256" key="11">
    <source>
        <dbReference type="ARBA" id="ARBA00022989"/>
    </source>
</evidence>
<dbReference type="PANTHER" id="PTHR45528:SF1">
    <property type="entry name" value="SENSOR HISTIDINE KINASE CPXA"/>
    <property type="match status" value="1"/>
</dbReference>
<dbReference type="PANTHER" id="PTHR45528">
    <property type="entry name" value="SENSOR HISTIDINE KINASE CPXA"/>
    <property type="match status" value="1"/>
</dbReference>
<protein>
    <recommendedName>
        <fullName evidence="3">histidine kinase</fullName>
        <ecNumber evidence="3">2.7.13.3</ecNumber>
    </recommendedName>
</protein>
<comment type="caution">
    <text evidence="17">The sequence shown here is derived from an EMBL/GenBank/DDBJ whole genome shotgun (WGS) entry which is preliminary data.</text>
</comment>
<dbReference type="Pfam" id="PF00672">
    <property type="entry name" value="HAMP"/>
    <property type="match status" value="1"/>
</dbReference>
<keyword evidence="11 14" id="KW-1133">Transmembrane helix</keyword>
<dbReference type="InterPro" id="IPR003660">
    <property type="entry name" value="HAMP_dom"/>
</dbReference>
<dbReference type="CDD" id="cd06225">
    <property type="entry name" value="HAMP"/>
    <property type="match status" value="1"/>
</dbReference>
<keyword evidence="5" id="KW-0597">Phosphoprotein</keyword>
<evidence type="ECO:0000259" key="15">
    <source>
        <dbReference type="PROSITE" id="PS50109"/>
    </source>
</evidence>
<evidence type="ECO:0000256" key="1">
    <source>
        <dbReference type="ARBA" id="ARBA00000085"/>
    </source>
</evidence>
<dbReference type="PROSITE" id="PS50109">
    <property type="entry name" value="HIS_KIN"/>
    <property type="match status" value="1"/>
</dbReference>
<evidence type="ECO:0000313" key="18">
    <source>
        <dbReference type="Proteomes" id="UP001589654"/>
    </source>
</evidence>
<keyword evidence="4" id="KW-1003">Cell membrane</keyword>
<gene>
    <name evidence="17" type="ORF">ACFFUR_11560</name>
</gene>
<reference evidence="17 18" key="1">
    <citation type="submission" date="2024-09" db="EMBL/GenBank/DDBJ databases">
        <authorList>
            <person name="Sun Q."/>
            <person name="Mori K."/>
        </authorList>
    </citation>
    <scope>NUCLEOTIDE SEQUENCE [LARGE SCALE GENOMIC DNA]</scope>
    <source>
        <strain evidence="17 18">CECT 7682</strain>
    </source>
</reference>
<dbReference type="EMBL" id="JBHMEW010000061">
    <property type="protein sequence ID" value="MFB9212444.1"/>
    <property type="molecule type" value="Genomic_DNA"/>
</dbReference>
<dbReference type="Pfam" id="PF00512">
    <property type="entry name" value="HisKA"/>
    <property type="match status" value="1"/>
</dbReference>
<dbReference type="Gene3D" id="6.10.340.10">
    <property type="match status" value="1"/>
</dbReference>
<evidence type="ECO:0000256" key="9">
    <source>
        <dbReference type="ARBA" id="ARBA00022777"/>
    </source>
</evidence>
<proteinExistence type="predicted"/>
<dbReference type="InterPro" id="IPR003661">
    <property type="entry name" value="HisK_dim/P_dom"/>
</dbReference>
<evidence type="ECO:0000313" key="17">
    <source>
        <dbReference type="EMBL" id="MFB9212444.1"/>
    </source>
</evidence>
<dbReference type="EC" id="2.7.13.3" evidence="3"/>
<evidence type="ECO:0000256" key="13">
    <source>
        <dbReference type="ARBA" id="ARBA00023136"/>
    </source>
</evidence>
<evidence type="ECO:0000256" key="8">
    <source>
        <dbReference type="ARBA" id="ARBA00022741"/>
    </source>
</evidence>
<dbReference type="Gene3D" id="3.30.565.10">
    <property type="entry name" value="Histidine kinase-like ATPase, C-terminal domain"/>
    <property type="match status" value="1"/>
</dbReference>
<keyword evidence="6" id="KW-0808">Transferase</keyword>
<dbReference type="InterPro" id="IPR036890">
    <property type="entry name" value="HATPase_C_sf"/>
</dbReference>
<keyword evidence="12" id="KW-0902">Two-component regulatory system</keyword>
<evidence type="ECO:0000256" key="6">
    <source>
        <dbReference type="ARBA" id="ARBA00022679"/>
    </source>
</evidence>
<dbReference type="InterPro" id="IPR050398">
    <property type="entry name" value="HssS/ArlS-like"/>
</dbReference>
<evidence type="ECO:0000256" key="2">
    <source>
        <dbReference type="ARBA" id="ARBA00004651"/>
    </source>
</evidence>
<dbReference type="SMART" id="SM00304">
    <property type="entry name" value="HAMP"/>
    <property type="match status" value="1"/>
</dbReference>
<keyword evidence="13 14" id="KW-0472">Membrane</keyword>
<dbReference type="GO" id="GO:0005524">
    <property type="term" value="F:ATP binding"/>
    <property type="evidence" value="ECO:0007669"/>
    <property type="project" value="UniProtKB-KW"/>
</dbReference>
<keyword evidence="18" id="KW-1185">Reference proteome</keyword>
<keyword evidence="8" id="KW-0547">Nucleotide-binding</keyword>
<comment type="catalytic activity">
    <reaction evidence="1">
        <text>ATP + protein L-histidine = ADP + protein N-phospho-L-histidine.</text>
        <dbReference type="EC" id="2.7.13.3"/>
    </reaction>
</comment>
<dbReference type="CDD" id="cd00075">
    <property type="entry name" value="HATPase"/>
    <property type="match status" value="1"/>
</dbReference>
<dbReference type="SUPFAM" id="SSF158472">
    <property type="entry name" value="HAMP domain-like"/>
    <property type="match status" value="1"/>
</dbReference>
<evidence type="ECO:0000256" key="5">
    <source>
        <dbReference type="ARBA" id="ARBA00022553"/>
    </source>
</evidence>
<dbReference type="SUPFAM" id="SSF47384">
    <property type="entry name" value="Homodimeric domain of signal transducing histidine kinase"/>
    <property type="match status" value="1"/>
</dbReference>
<organism evidence="17 18">
    <name type="scientific">Echinicola jeungdonensis</name>
    <dbReference type="NCBI Taxonomy" id="709343"/>
    <lineage>
        <taxon>Bacteria</taxon>
        <taxon>Pseudomonadati</taxon>
        <taxon>Bacteroidota</taxon>
        <taxon>Cytophagia</taxon>
        <taxon>Cytophagales</taxon>
        <taxon>Cyclobacteriaceae</taxon>
        <taxon>Echinicola</taxon>
    </lineage>
</organism>
<keyword evidence="10 17" id="KW-0067">ATP-binding</keyword>
<dbReference type="PROSITE" id="PS50885">
    <property type="entry name" value="HAMP"/>
    <property type="match status" value="1"/>
</dbReference>
<keyword evidence="9" id="KW-0418">Kinase</keyword>
<dbReference type="Pfam" id="PF02518">
    <property type="entry name" value="HATPase_c"/>
    <property type="match status" value="1"/>
</dbReference>
<keyword evidence="7 14" id="KW-0812">Transmembrane</keyword>
<evidence type="ECO:0000256" key="12">
    <source>
        <dbReference type="ARBA" id="ARBA00023012"/>
    </source>
</evidence>
<dbReference type="InterPro" id="IPR005467">
    <property type="entry name" value="His_kinase_dom"/>
</dbReference>
<evidence type="ECO:0000256" key="7">
    <source>
        <dbReference type="ARBA" id="ARBA00022692"/>
    </source>
</evidence>
<dbReference type="PRINTS" id="PR00344">
    <property type="entry name" value="BCTRLSENSOR"/>
</dbReference>
<evidence type="ECO:0000256" key="4">
    <source>
        <dbReference type="ARBA" id="ARBA00022475"/>
    </source>
</evidence>
<dbReference type="SUPFAM" id="SSF55874">
    <property type="entry name" value="ATPase domain of HSP90 chaperone/DNA topoisomerase II/histidine kinase"/>
    <property type="match status" value="1"/>
</dbReference>
<evidence type="ECO:0000256" key="10">
    <source>
        <dbReference type="ARBA" id="ARBA00022840"/>
    </source>
</evidence>
<name>A0ABV5J956_9BACT</name>
<dbReference type="SMART" id="SM00387">
    <property type="entry name" value="HATPase_c"/>
    <property type="match status" value="1"/>
</dbReference>
<evidence type="ECO:0000256" key="3">
    <source>
        <dbReference type="ARBA" id="ARBA00012438"/>
    </source>
</evidence>
<feature type="transmembrane region" description="Helical" evidence="14">
    <location>
        <begin position="12"/>
        <end position="31"/>
    </location>
</feature>
<comment type="subcellular location">
    <subcellularLocation>
        <location evidence="2">Cell membrane</location>
        <topology evidence="2">Multi-pass membrane protein</topology>
    </subcellularLocation>
</comment>
<evidence type="ECO:0000256" key="14">
    <source>
        <dbReference type="SAM" id="Phobius"/>
    </source>
</evidence>
<evidence type="ECO:0000259" key="16">
    <source>
        <dbReference type="PROSITE" id="PS50885"/>
    </source>
</evidence>
<dbReference type="InterPro" id="IPR004358">
    <property type="entry name" value="Sig_transdc_His_kin-like_C"/>
</dbReference>
<dbReference type="Gene3D" id="1.10.287.130">
    <property type="match status" value="1"/>
</dbReference>
<dbReference type="Proteomes" id="UP001589654">
    <property type="component" value="Unassembled WGS sequence"/>
</dbReference>
<sequence length="495" mass="55818">MEKVRFNTLFWKITLILFGLLLVMSFVFLLLTAKSANRFSEEANQHLNKDVAAHIANELEILSLDSLNNEKLDHIFHNAMVLHPAIEIYFTDTLGNIKFYSAPDSLIKNHKIDMEPVKNLLEQPDNSFEKGSDPRNPGEKKVFSVSPIQKDEALIGYVYVVLTGQKFAAARKDILINYILNISAKTVALLVFTTFLIGTLAIYYLTENLNKVIEAVRKFQQGDFNSRIQIQQKGEIQELANTFNDMANTISKNIQKIEAIERSRRELVANVSHDLKTPLSTIKGFAETLVLKEKELNDEQKQKYIQIILNNTGQLKILVDQLFQLSKLESNEVEPDMEPFSLNELLQDNVLKYGMIANKKGIAIKSNIPVKLSFVYGDIGLIDRVIQNLMDNAIKFTNNGGEVHIGVKEGEEKVKIWVADTGDGIPSEKINLIFRRYQKGVHENGLGSGGIGLGLDIVRKILELHQSQIDVESKPGEGAVFSFELDKYEKIVQSV</sequence>
<dbReference type="CDD" id="cd00082">
    <property type="entry name" value="HisKA"/>
    <property type="match status" value="1"/>
</dbReference>
<feature type="domain" description="Histidine kinase" evidence="15">
    <location>
        <begin position="270"/>
        <end position="489"/>
    </location>
</feature>
<dbReference type="InterPro" id="IPR003594">
    <property type="entry name" value="HATPase_dom"/>
</dbReference>
<accession>A0ABV5J956</accession>
<dbReference type="InterPro" id="IPR036097">
    <property type="entry name" value="HisK_dim/P_sf"/>
</dbReference>